<accession>A0A9W6IL40</accession>
<evidence type="ECO:0000313" key="1">
    <source>
        <dbReference type="EMBL" id="GLK51562.1"/>
    </source>
</evidence>
<dbReference type="EMBL" id="BSFE01000002">
    <property type="protein sequence ID" value="GLK51562.1"/>
    <property type="molecule type" value="Genomic_DNA"/>
</dbReference>
<dbReference type="AlphaFoldDB" id="A0A9W6IL40"/>
<gene>
    <name evidence="1" type="ORF">GCM10017621_10700</name>
</gene>
<name>A0A9W6IL40_9PROT</name>
<evidence type="ECO:0000313" key="2">
    <source>
        <dbReference type="Proteomes" id="UP001143486"/>
    </source>
</evidence>
<proteinExistence type="predicted"/>
<reference evidence="1" key="2">
    <citation type="submission" date="2023-01" db="EMBL/GenBank/DDBJ databases">
        <authorList>
            <person name="Sun Q."/>
            <person name="Evtushenko L."/>
        </authorList>
    </citation>
    <scope>NUCLEOTIDE SEQUENCE</scope>
    <source>
        <strain evidence="1">VKM B-1513</strain>
    </source>
</reference>
<organism evidence="1 2">
    <name type="scientific">Maricaulis virginensis</name>
    <dbReference type="NCBI Taxonomy" id="144022"/>
    <lineage>
        <taxon>Bacteria</taxon>
        <taxon>Pseudomonadati</taxon>
        <taxon>Pseudomonadota</taxon>
        <taxon>Alphaproteobacteria</taxon>
        <taxon>Maricaulales</taxon>
        <taxon>Maricaulaceae</taxon>
        <taxon>Maricaulis</taxon>
    </lineage>
</organism>
<protein>
    <submittedName>
        <fullName evidence="1">Uncharacterized protein</fullName>
    </submittedName>
</protein>
<sequence>MRALPRIRFSDMRVPGFGRAPAVDPSLEPVMHWRVIDNEILVVHAGSHGCTARSDFTVDVGSYEGDVYAVSLSRDTPDGCSREMPWGVQLAFALDELGVPAQGEVVVLNPLESAPPAPGRRVVAAR</sequence>
<reference evidence="1" key="1">
    <citation type="journal article" date="2014" name="Int. J. Syst. Evol. Microbiol.">
        <title>Complete genome sequence of Corynebacterium casei LMG S-19264T (=DSM 44701T), isolated from a smear-ripened cheese.</title>
        <authorList>
            <consortium name="US DOE Joint Genome Institute (JGI-PGF)"/>
            <person name="Walter F."/>
            <person name="Albersmeier A."/>
            <person name="Kalinowski J."/>
            <person name="Ruckert C."/>
        </authorList>
    </citation>
    <scope>NUCLEOTIDE SEQUENCE</scope>
    <source>
        <strain evidence="1">VKM B-1513</strain>
    </source>
</reference>
<keyword evidence="2" id="KW-1185">Reference proteome</keyword>
<comment type="caution">
    <text evidence="1">The sequence shown here is derived from an EMBL/GenBank/DDBJ whole genome shotgun (WGS) entry which is preliminary data.</text>
</comment>
<dbReference type="Proteomes" id="UP001143486">
    <property type="component" value="Unassembled WGS sequence"/>
</dbReference>